<keyword evidence="1" id="KW-0694">RNA-binding</keyword>
<organism evidence="3 4">
    <name type="scientific">Paramuricea clavata</name>
    <name type="common">Red gorgonian</name>
    <name type="synonym">Violescent sea-whip</name>
    <dbReference type="NCBI Taxonomy" id="317549"/>
    <lineage>
        <taxon>Eukaryota</taxon>
        <taxon>Metazoa</taxon>
        <taxon>Cnidaria</taxon>
        <taxon>Anthozoa</taxon>
        <taxon>Octocorallia</taxon>
        <taxon>Malacalcyonacea</taxon>
        <taxon>Plexauridae</taxon>
        <taxon>Paramuricea</taxon>
    </lineage>
</organism>
<proteinExistence type="predicted"/>
<dbReference type="Pfam" id="PF14204">
    <property type="entry name" value="Ribosomal_L18_c"/>
    <property type="match status" value="1"/>
</dbReference>
<dbReference type="AlphaFoldDB" id="A0A6S7K062"/>
<evidence type="ECO:0000256" key="1">
    <source>
        <dbReference type="ARBA" id="ARBA00022730"/>
    </source>
</evidence>
<dbReference type="Proteomes" id="UP001152795">
    <property type="component" value="Unassembled WGS sequence"/>
</dbReference>
<name>A0A6S7K062_PARCT</name>
<sequence length="106" mass="12268">MEEMYKKAHAATRSDPSAKQSPAPREGKPKRFGRSRLSLQQRKDLVAQKKKIGRAQAIYYLQERRGWKGGCDVSCQLSRRNICDFQYPGCLFWEQLRCCCVAFLAH</sequence>
<protein>
    <submittedName>
        <fullName evidence="3">60S ribosomal L5</fullName>
    </submittedName>
</protein>
<evidence type="ECO:0000313" key="4">
    <source>
        <dbReference type="Proteomes" id="UP001152795"/>
    </source>
</evidence>
<gene>
    <name evidence="3" type="ORF">PACLA_8A016476</name>
</gene>
<feature type="domain" description="Large ribosomal subunit protein uL18 C-terminal eukaryotes" evidence="2">
    <location>
        <begin position="1"/>
        <end position="51"/>
    </location>
</feature>
<dbReference type="GO" id="GO:0019843">
    <property type="term" value="F:rRNA binding"/>
    <property type="evidence" value="ECO:0007669"/>
    <property type="project" value="UniProtKB-KW"/>
</dbReference>
<keyword evidence="4" id="KW-1185">Reference proteome</keyword>
<accession>A0A6S7K062</accession>
<evidence type="ECO:0000259" key="2">
    <source>
        <dbReference type="Pfam" id="PF14204"/>
    </source>
</evidence>
<dbReference type="EMBL" id="CACRXK020021458">
    <property type="protein sequence ID" value="CAB4035874.1"/>
    <property type="molecule type" value="Genomic_DNA"/>
</dbReference>
<reference evidence="3" key="1">
    <citation type="submission" date="2020-04" db="EMBL/GenBank/DDBJ databases">
        <authorList>
            <person name="Alioto T."/>
            <person name="Alioto T."/>
            <person name="Gomez Garrido J."/>
        </authorList>
    </citation>
    <scope>NUCLEOTIDE SEQUENCE</scope>
    <source>
        <strain evidence="3">A484AB</strain>
    </source>
</reference>
<dbReference type="Gene3D" id="3.30.420.100">
    <property type="match status" value="1"/>
</dbReference>
<dbReference type="InterPro" id="IPR025607">
    <property type="entry name" value="Ribosomal_uL18_C_euk"/>
</dbReference>
<comment type="caution">
    <text evidence="3">The sequence shown here is derived from an EMBL/GenBank/DDBJ whole genome shotgun (WGS) entry which is preliminary data.</text>
</comment>
<keyword evidence="1" id="KW-0699">rRNA-binding</keyword>
<evidence type="ECO:0000313" key="3">
    <source>
        <dbReference type="EMBL" id="CAB4035874.1"/>
    </source>
</evidence>
<dbReference type="OrthoDB" id="1618453at2759"/>